<protein>
    <submittedName>
        <fullName evidence="4">Uncharacterized protein C15orf33</fullName>
    </submittedName>
</protein>
<dbReference type="PANTHER" id="PTHR33560:SF2">
    <property type="entry name" value="PROTEIN FAM227B"/>
    <property type="match status" value="1"/>
</dbReference>
<evidence type="ECO:0000256" key="2">
    <source>
        <dbReference type="SAM" id="Coils"/>
    </source>
</evidence>
<feature type="compositionally biased region" description="Basic and acidic residues" evidence="3">
    <location>
        <begin position="483"/>
        <end position="493"/>
    </location>
</feature>
<name>K1RXI6_MAGGI</name>
<evidence type="ECO:0000313" key="4">
    <source>
        <dbReference type="EMBL" id="EKC39696.1"/>
    </source>
</evidence>
<dbReference type="EMBL" id="JH818749">
    <property type="protein sequence ID" value="EKC39696.1"/>
    <property type="molecule type" value="Genomic_DNA"/>
</dbReference>
<evidence type="ECO:0000256" key="1">
    <source>
        <dbReference type="ARBA" id="ARBA00008666"/>
    </source>
</evidence>
<comment type="similarity">
    <text evidence="1">Belongs to the FAM227 family.</text>
</comment>
<sequence length="507" mass="58031">MLEDLENRLDQLEDKLRFYADQVVTEETKLQKEEDIPYGVSRAFITQMAESDAVKSHHSARGRKTMDLVETMIETRKKSMDYCQFPGFRHGELIELPGQLESPPILHRVTKAQNFNPGFRKFWKKLFLSEASVAVMQDTFWWFFLNRFDPKNVDERNLLYDRIADSFVGLFASIHKDVKDKFLSVYPDCLAQAIYMAYWTAFPESHAKMDETFKQDLLNVVHEWVTGKYIWINLGLKPVPGTWRTWNIQKMEAKAPKGLDRESNQATTRLMQAAALNKEMNLSLDMDSFNKMMAALGGNPTGPSSTVSPIPQNVSREATKLTTMTNFTNMTNGLSVASHNFNPLPVAPSQSSMSRLATCGTAAHRVEKKESHQLGPGPDYERVLFNTSGRSLGHFDAFLDLITPPGPTYKQLIETRKAMSEALKKEYEKICDQTHKDIMDIERKRIKTNREISNITRELMMTKNPLDIKILSERVMAIKDRDQEMSLLDKDSDTGLVDPLHGQEEEE</sequence>
<proteinExistence type="inferred from homology"/>
<dbReference type="PANTHER" id="PTHR33560">
    <property type="entry name" value="PROTEIN FAM227B"/>
    <property type="match status" value="1"/>
</dbReference>
<dbReference type="InterPro" id="IPR029417">
    <property type="entry name" value="FAM227"/>
</dbReference>
<dbReference type="Pfam" id="PF14922">
    <property type="entry name" value="FWWh"/>
    <property type="match status" value="1"/>
</dbReference>
<feature type="coiled-coil region" evidence="2">
    <location>
        <begin position="2"/>
        <end position="29"/>
    </location>
</feature>
<organism evidence="4">
    <name type="scientific">Magallana gigas</name>
    <name type="common">Pacific oyster</name>
    <name type="synonym">Crassostrea gigas</name>
    <dbReference type="NCBI Taxonomy" id="29159"/>
    <lineage>
        <taxon>Eukaryota</taxon>
        <taxon>Metazoa</taxon>
        <taxon>Spiralia</taxon>
        <taxon>Lophotrochozoa</taxon>
        <taxon>Mollusca</taxon>
        <taxon>Bivalvia</taxon>
        <taxon>Autobranchia</taxon>
        <taxon>Pteriomorphia</taxon>
        <taxon>Ostreida</taxon>
        <taxon>Ostreoidea</taxon>
        <taxon>Ostreidae</taxon>
        <taxon>Magallana</taxon>
    </lineage>
</organism>
<reference evidence="4" key="1">
    <citation type="journal article" date="2012" name="Nature">
        <title>The oyster genome reveals stress adaptation and complexity of shell formation.</title>
        <authorList>
            <person name="Zhang G."/>
            <person name="Fang X."/>
            <person name="Guo X."/>
            <person name="Li L."/>
            <person name="Luo R."/>
            <person name="Xu F."/>
            <person name="Yang P."/>
            <person name="Zhang L."/>
            <person name="Wang X."/>
            <person name="Qi H."/>
            <person name="Xiong Z."/>
            <person name="Que H."/>
            <person name="Xie Y."/>
            <person name="Holland P.W."/>
            <person name="Paps J."/>
            <person name="Zhu Y."/>
            <person name="Wu F."/>
            <person name="Chen Y."/>
            <person name="Wang J."/>
            <person name="Peng C."/>
            <person name="Meng J."/>
            <person name="Yang L."/>
            <person name="Liu J."/>
            <person name="Wen B."/>
            <person name="Zhang N."/>
            <person name="Huang Z."/>
            <person name="Zhu Q."/>
            <person name="Feng Y."/>
            <person name="Mount A."/>
            <person name="Hedgecock D."/>
            <person name="Xu Z."/>
            <person name="Liu Y."/>
            <person name="Domazet-Loso T."/>
            <person name="Du Y."/>
            <person name="Sun X."/>
            <person name="Zhang S."/>
            <person name="Liu B."/>
            <person name="Cheng P."/>
            <person name="Jiang X."/>
            <person name="Li J."/>
            <person name="Fan D."/>
            <person name="Wang W."/>
            <person name="Fu W."/>
            <person name="Wang T."/>
            <person name="Wang B."/>
            <person name="Zhang J."/>
            <person name="Peng Z."/>
            <person name="Li Y."/>
            <person name="Li N."/>
            <person name="Wang J."/>
            <person name="Chen M."/>
            <person name="He Y."/>
            <person name="Tan F."/>
            <person name="Song X."/>
            <person name="Zheng Q."/>
            <person name="Huang R."/>
            <person name="Yang H."/>
            <person name="Du X."/>
            <person name="Chen L."/>
            <person name="Yang M."/>
            <person name="Gaffney P.M."/>
            <person name="Wang S."/>
            <person name="Luo L."/>
            <person name="She Z."/>
            <person name="Ming Y."/>
            <person name="Huang W."/>
            <person name="Zhang S."/>
            <person name="Huang B."/>
            <person name="Zhang Y."/>
            <person name="Qu T."/>
            <person name="Ni P."/>
            <person name="Miao G."/>
            <person name="Wang J."/>
            <person name="Wang Q."/>
            <person name="Steinberg C.E."/>
            <person name="Wang H."/>
            <person name="Li N."/>
            <person name="Qian L."/>
            <person name="Zhang G."/>
            <person name="Li Y."/>
            <person name="Yang H."/>
            <person name="Liu X."/>
            <person name="Wang J."/>
            <person name="Yin Y."/>
            <person name="Wang J."/>
        </authorList>
    </citation>
    <scope>NUCLEOTIDE SEQUENCE [LARGE SCALE GENOMIC DNA]</scope>
    <source>
        <strain evidence="4">05x7-T-G4-1.051#20</strain>
    </source>
</reference>
<gene>
    <name evidence="4" type="ORF">CGI_10021572</name>
</gene>
<dbReference type="HOGENOM" id="CLU_537853_0_0_1"/>
<keyword evidence="2" id="KW-0175">Coiled coil</keyword>
<feature type="region of interest" description="Disordered" evidence="3">
    <location>
        <begin position="483"/>
        <end position="507"/>
    </location>
</feature>
<dbReference type="InParanoid" id="K1RXI6"/>
<evidence type="ECO:0000256" key="3">
    <source>
        <dbReference type="SAM" id="MobiDB-lite"/>
    </source>
</evidence>
<accession>K1RXI6</accession>
<feature type="coiled-coil region" evidence="2">
    <location>
        <begin position="424"/>
        <end position="458"/>
    </location>
</feature>
<dbReference type="AlphaFoldDB" id="K1RXI6"/>